<comment type="catalytic activity">
    <reaction evidence="19 20">
        <text>UDP-N-acetyl-alpha-D-muramate + NADP(+) = UDP-N-acetyl-3-O-(1-carboxyvinyl)-alpha-D-glucosamine + NADPH + H(+)</text>
        <dbReference type="Rhea" id="RHEA:12248"/>
        <dbReference type="ChEBI" id="CHEBI:15378"/>
        <dbReference type="ChEBI" id="CHEBI:57783"/>
        <dbReference type="ChEBI" id="CHEBI:58349"/>
        <dbReference type="ChEBI" id="CHEBI:68483"/>
        <dbReference type="ChEBI" id="CHEBI:70757"/>
        <dbReference type="EC" id="1.3.1.98"/>
    </reaction>
</comment>
<dbReference type="UniPathway" id="UPA00219"/>
<organism evidence="22 23">
    <name type="scientific">SAR86 cluster bacterium SAR86B</name>
    <dbReference type="NCBI Taxonomy" id="1123867"/>
    <lineage>
        <taxon>Bacteria</taxon>
        <taxon>Pseudomonadati</taxon>
        <taxon>Pseudomonadota</taxon>
        <taxon>Gammaproteobacteria</taxon>
        <taxon>SAR86 cluster</taxon>
    </lineage>
</organism>
<dbReference type="HOGENOM" id="CLU_035304_0_0_6"/>
<feature type="active site" evidence="20">
    <location>
        <position position="326"/>
    </location>
</feature>
<dbReference type="InterPro" id="IPR036635">
    <property type="entry name" value="MurB_C_sf"/>
</dbReference>
<dbReference type="Proteomes" id="UP000010116">
    <property type="component" value="Unassembled WGS sequence"/>
</dbReference>
<dbReference type="EC" id="1.3.1.98" evidence="6 20"/>
<proteinExistence type="inferred from homology"/>
<keyword evidence="10 20" id="KW-0285">Flavoprotein</keyword>
<dbReference type="GO" id="GO:0008762">
    <property type="term" value="F:UDP-N-acetylmuramate dehydrogenase activity"/>
    <property type="evidence" value="ECO:0007669"/>
    <property type="project" value="UniProtKB-UniRule"/>
</dbReference>
<evidence type="ECO:0000256" key="7">
    <source>
        <dbReference type="ARBA" id="ARBA00015188"/>
    </source>
</evidence>
<dbReference type="InterPro" id="IPR016166">
    <property type="entry name" value="FAD-bd_PCMH"/>
</dbReference>
<comment type="pathway">
    <text evidence="4 20">Cell wall biogenesis; peptidoglycan biosynthesis.</text>
</comment>
<dbReference type="Gene3D" id="3.30.465.10">
    <property type="match status" value="1"/>
</dbReference>
<evidence type="ECO:0000256" key="19">
    <source>
        <dbReference type="ARBA" id="ARBA00048914"/>
    </source>
</evidence>
<evidence type="ECO:0000256" key="6">
    <source>
        <dbReference type="ARBA" id="ARBA00012518"/>
    </source>
</evidence>
<dbReference type="InterPro" id="IPR016167">
    <property type="entry name" value="FAD-bd_PCMH_sub1"/>
</dbReference>
<comment type="similarity">
    <text evidence="5 20">Belongs to the MurB family.</text>
</comment>
<keyword evidence="17 20" id="KW-0961">Cell wall biogenesis/degradation</keyword>
<dbReference type="InterPro" id="IPR003170">
    <property type="entry name" value="MurB"/>
</dbReference>
<comment type="function">
    <text evidence="2 20">Cell wall formation.</text>
</comment>
<evidence type="ECO:0000313" key="23">
    <source>
        <dbReference type="Proteomes" id="UP000010116"/>
    </source>
</evidence>
<dbReference type="HAMAP" id="MF_00037">
    <property type="entry name" value="MurB"/>
    <property type="match status" value="1"/>
</dbReference>
<reference evidence="22 23" key="1">
    <citation type="journal article" date="2012" name="ISME J.">
        <title>Genomic insights to SAR86, an abundant and uncultivated marine bacterial lineage.</title>
        <authorList>
            <person name="Dupont C.L."/>
            <person name="Rusch D.B."/>
            <person name="Yooseph S."/>
            <person name="Lombardo M.J."/>
            <person name="Richter R.A."/>
            <person name="Valas R."/>
            <person name="Novotny M."/>
            <person name="Yee-Greenbaum J."/>
            <person name="Selengut J.D."/>
            <person name="Haft D.H."/>
            <person name="Halpern A.L."/>
            <person name="Lasken R.S."/>
            <person name="Nealson K."/>
            <person name="Friedman R."/>
            <person name="Venter J.C."/>
        </authorList>
    </citation>
    <scope>NUCLEOTIDE SEQUENCE [LARGE SCALE GENOMIC DNA]</scope>
</reference>
<evidence type="ECO:0000256" key="14">
    <source>
        <dbReference type="ARBA" id="ARBA00022984"/>
    </source>
</evidence>
<dbReference type="GO" id="GO:0071949">
    <property type="term" value="F:FAD binding"/>
    <property type="evidence" value="ECO:0007669"/>
    <property type="project" value="InterPro"/>
</dbReference>
<evidence type="ECO:0000259" key="21">
    <source>
        <dbReference type="PROSITE" id="PS51387"/>
    </source>
</evidence>
<evidence type="ECO:0000256" key="9">
    <source>
        <dbReference type="ARBA" id="ARBA00022618"/>
    </source>
</evidence>
<evidence type="ECO:0000256" key="15">
    <source>
        <dbReference type="ARBA" id="ARBA00023002"/>
    </source>
</evidence>
<dbReference type="NCBIfam" id="TIGR00179">
    <property type="entry name" value="murB"/>
    <property type="match status" value="1"/>
</dbReference>
<dbReference type="AlphaFoldDB" id="J4KSS2"/>
<dbReference type="PANTHER" id="PTHR21071">
    <property type="entry name" value="UDP-N-ACETYLENOLPYRUVOYLGLUCOSAMINE REDUCTASE"/>
    <property type="match status" value="1"/>
</dbReference>
<evidence type="ECO:0000256" key="11">
    <source>
        <dbReference type="ARBA" id="ARBA00022827"/>
    </source>
</evidence>
<feature type="domain" description="FAD-binding PCMH-type" evidence="21">
    <location>
        <begin position="15"/>
        <end position="221"/>
    </location>
</feature>
<dbReference type="Gene3D" id="3.90.78.10">
    <property type="entry name" value="UDP-N-acetylenolpyruvoylglucosamine reductase, C-terminal domain"/>
    <property type="match status" value="1"/>
</dbReference>
<keyword evidence="8 20" id="KW-0963">Cytoplasm</keyword>
<dbReference type="GO" id="GO:0005829">
    <property type="term" value="C:cytosol"/>
    <property type="evidence" value="ECO:0007669"/>
    <property type="project" value="TreeGrafter"/>
</dbReference>
<comment type="cofactor">
    <cofactor evidence="1 20">
        <name>FAD</name>
        <dbReference type="ChEBI" id="CHEBI:57692"/>
    </cofactor>
</comment>
<dbReference type="GO" id="GO:0009252">
    <property type="term" value="P:peptidoglycan biosynthetic process"/>
    <property type="evidence" value="ECO:0007669"/>
    <property type="project" value="UniProtKB-UniRule"/>
</dbReference>
<dbReference type="PANTHER" id="PTHR21071:SF4">
    <property type="entry name" value="UDP-N-ACETYLENOLPYRUVOYLGLUCOSAMINE REDUCTASE"/>
    <property type="match status" value="1"/>
</dbReference>
<evidence type="ECO:0000256" key="3">
    <source>
        <dbReference type="ARBA" id="ARBA00004496"/>
    </source>
</evidence>
<evidence type="ECO:0000256" key="16">
    <source>
        <dbReference type="ARBA" id="ARBA00023306"/>
    </source>
</evidence>
<evidence type="ECO:0000256" key="13">
    <source>
        <dbReference type="ARBA" id="ARBA00022960"/>
    </source>
</evidence>
<keyword evidence="13 20" id="KW-0133">Cell shape</keyword>
<dbReference type="Pfam" id="PF01565">
    <property type="entry name" value="FAD_binding_4"/>
    <property type="match status" value="1"/>
</dbReference>
<sequence>MIIENNSLVNNSLGIRSKCKYLLTLEDENDFDELKDFLINNNEKFYIVGEGTNLVLPDYYDGIIIRAKFNTLTEDKVNNILKVGAAYNWTDLVNFCISKNINGFENLIDIPGSVGASPVQNIGAYGVEVASLIESIDCYCLNEYKKINLTNLECNFVYRNSSLKNSNRLIYNINFIANKKTNLSINYKTIKDFIRKNNIDIKTTAEVASVISQIRSKALPDPNIINNVGSFFKNPIVDINSINFSNYSKDDLIIWNYDEAKVKVGAARLIELIKNKISIHKNVSLFENHSLVLITNGQATQEDVITYASEIKDLVYETFNIKLEIEPNIIF</sequence>
<keyword evidence="15 20" id="KW-0560">Oxidoreductase</keyword>
<evidence type="ECO:0000256" key="17">
    <source>
        <dbReference type="ARBA" id="ARBA00023316"/>
    </source>
</evidence>
<gene>
    <name evidence="20 22" type="primary">murB</name>
    <name evidence="22" type="ORF">NT02SARS_1564</name>
</gene>
<evidence type="ECO:0000256" key="2">
    <source>
        <dbReference type="ARBA" id="ARBA00003921"/>
    </source>
</evidence>
<comment type="subcellular location">
    <subcellularLocation>
        <location evidence="3 20">Cytoplasm</location>
    </subcellularLocation>
</comment>
<dbReference type="InterPro" id="IPR036318">
    <property type="entry name" value="FAD-bd_PCMH-like_sf"/>
</dbReference>
<dbReference type="InterPro" id="IPR016169">
    <property type="entry name" value="FAD-bd_PCMH_sub2"/>
</dbReference>
<dbReference type="Pfam" id="PF02873">
    <property type="entry name" value="MurB_C"/>
    <property type="match status" value="1"/>
</dbReference>
<dbReference type="InterPro" id="IPR011601">
    <property type="entry name" value="MurB_C"/>
</dbReference>
<keyword evidence="12 20" id="KW-0521">NADP</keyword>
<keyword evidence="14 20" id="KW-0573">Peptidoglycan synthesis</keyword>
<name>J4KSS2_9GAMM</name>
<evidence type="ECO:0000256" key="8">
    <source>
        <dbReference type="ARBA" id="ARBA00022490"/>
    </source>
</evidence>
<evidence type="ECO:0000256" key="12">
    <source>
        <dbReference type="ARBA" id="ARBA00022857"/>
    </source>
</evidence>
<dbReference type="SUPFAM" id="SSF56194">
    <property type="entry name" value="Uridine diphospho-N-Acetylenolpyruvylglucosamine reductase, MurB, C-terminal domain"/>
    <property type="match status" value="1"/>
</dbReference>
<evidence type="ECO:0000256" key="20">
    <source>
        <dbReference type="HAMAP-Rule" id="MF_00037"/>
    </source>
</evidence>
<dbReference type="EMBL" id="JH611178">
    <property type="protein sequence ID" value="EJP73199.1"/>
    <property type="molecule type" value="Genomic_DNA"/>
</dbReference>
<keyword evidence="16 20" id="KW-0131">Cell cycle</keyword>
<dbReference type="Gene3D" id="3.30.43.10">
    <property type="entry name" value="Uridine Diphospho-n-acetylenolpyruvylglucosamine Reductase, domain 2"/>
    <property type="match status" value="1"/>
</dbReference>
<dbReference type="GO" id="GO:0008360">
    <property type="term" value="P:regulation of cell shape"/>
    <property type="evidence" value="ECO:0007669"/>
    <property type="project" value="UniProtKB-KW"/>
</dbReference>
<dbReference type="GO" id="GO:0071555">
    <property type="term" value="P:cell wall organization"/>
    <property type="evidence" value="ECO:0007669"/>
    <property type="project" value="UniProtKB-KW"/>
</dbReference>
<keyword evidence="9 20" id="KW-0132">Cell division</keyword>
<evidence type="ECO:0000256" key="10">
    <source>
        <dbReference type="ARBA" id="ARBA00022630"/>
    </source>
</evidence>
<dbReference type="SUPFAM" id="SSF56176">
    <property type="entry name" value="FAD-binding/transporter-associated domain-like"/>
    <property type="match status" value="1"/>
</dbReference>
<evidence type="ECO:0000256" key="5">
    <source>
        <dbReference type="ARBA" id="ARBA00010485"/>
    </source>
</evidence>
<keyword evidence="11 20" id="KW-0274">FAD</keyword>
<evidence type="ECO:0000256" key="4">
    <source>
        <dbReference type="ARBA" id="ARBA00004752"/>
    </source>
</evidence>
<evidence type="ECO:0000256" key="18">
    <source>
        <dbReference type="ARBA" id="ARBA00031026"/>
    </source>
</evidence>
<accession>J4KSS2</accession>
<dbReference type="PROSITE" id="PS51387">
    <property type="entry name" value="FAD_PCMH"/>
    <property type="match status" value="1"/>
</dbReference>
<feature type="active site" description="Proton donor" evidence="20">
    <location>
        <position position="230"/>
    </location>
</feature>
<dbReference type="GO" id="GO:0051301">
    <property type="term" value="P:cell division"/>
    <property type="evidence" value="ECO:0007669"/>
    <property type="project" value="UniProtKB-KW"/>
</dbReference>
<protein>
    <recommendedName>
        <fullName evidence="7 20">UDP-N-acetylenolpyruvoylglucosamine reductase</fullName>
        <ecNumber evidence="6 20">1.3.1.98</ecNumber>
    </recommendedName>
    <alternativeName>
        <fullName evidence="18 20">UDP-N-acetylmuramate dehydrogenase</fullName>
    </alternativeName>
</protein>
<dbReference type="InterPro" id="IPR006094">
    <property type="entry name" value="Oxid_FAD_bind_N"/>
</dbReference>
<feature type="active site" evidence="20">
    <location>
        <position position="159"/>
    </location>
</feature>
<evidence type="ECO:0000313" key="22">
    <source>
        <dbReference type="EMBL" id="EJP73199.1"/>
    </source>
</evidence>
<evidence type="ECO:0000256" key="1">
    <source>
        <dbReference type="ARBA" id="ARBA00001974"/>
    </source>
</evidence>